<dbReference type="RefSeq" id="XP_038046122.1">
    <property type="nucleotide sequence ID" value="XM_038190194.1"/>
</dbReference>
<evidence type="ECO:0000256" key="2">
    <source>
        <dbReference type="ARBA" id="ARBA00005974"/>
    </source>
</evidence>
<sequence length="330" mass="36761">MTVNKIDELDWPQFQLKSSRFNQDNFLGRYRHFLDVIDPRTLFVSKKQLDDAVTLLDHFKNGNLPEGITNKQLWQAQKIKQAIIHPDTEKKIFMPFRMSGFVPFGTPAVVGMLLPNPTLASTLFWQWLNQSHNACCNYANRNATKETSTQRFVMGYVGAVTSACSIAAGLSILLKRATAFSPTTRMVVQRFVPFPAVATANVCNVTLMRFTELSDGIEVEDSKGNVVGTSKIAAKMALTETALTRIVMPAPILLIPPVIMTFIENKTNFLKRFPRLHLPLQVVVCTSAFAFALPLAISLFPQFSTVATSKLEPEIRAATSEDTVIYNKGL</sequence>
<dbReference type="EnsemblMetazoa" id="XM_038190194.1">
    <property type="protein sequence ID" value="XP_038046122.1"/>
    <property type="gene ID" value="LOC119720509"/>
</dbReference>
<keyword evidence="7 9" id="KW-0496">Mitochondrion</keyword>
<evidence type="ECO:0000313" key="11">
    <source>
        <dbReference type="Proteomes" id="UP000887568"/>
    </source>
</evidence>
<reference evidence="10" key="1">
    <citation type="submission" date="2022-11" db="UniProtKB">
        <authorList>
            <consortium name="EnsemblMetazoa"/>
        </authorList>
    </citation>
    <scope>IDENTIFICATION</scope>
</reference>
<dbReference type="Pfam" id="PF03820">
    <property type="entry name" value="SFXNs"/>
    <property type="match status" value="1"/>
</dbReference>
<evidence type="ECO:0000256" key="8">
    <source>
        <dbReference type="ARBA" id="ARBA00023136"/>
    </source>
</evidence>
<dbReference type="OMA" id="GTTIFWQ"/>
<keyword evidence="6 9" id="KW-1133">Transmembrane helix</keyword>
<dbReference type="PANTHER" id="PTHR11153">
    <property type="entry name" value="SIDEROFLEXIN"/>
    <property type="match status" value="1"/>
</dbReference>
<feature type="transmembrane region" description="Helical" evidence="9">
    <location>
        <begin position="153"/>
        <end position="174"/>
    </location>
</feature>
<evidence type="ECO:0000256" key="6">
    <source>
        <dbReference type="ARBA" id="ARBA00022989"/>
    </source>
</evidence>
<keyword evidence="8 9" id="KW-0472">Membrane</keyword>
<evidence type="ECO:0000256" key="1">
    <source>
        <dbReference type="ARBA" id="ARBA00004225"/>
    </source>
</evidence>
<keyword evidence="11" id="KW-1185">Reference proteome</keyword>
<keyword evidence="5" id="KW-0029">Amino-acid transport</keyword>
<dbReference type="Proteomes" id="UP000887568">
    <property type="component" value="Unplaced"/>
</dbReference>
<feature type="transmembrane region" description="Helical" evidence="9">
    <location>
        <begin position="278"/>
        <end position="300"/>
    </location>
</feature>
<protein>
    <recommendedName>
        <fullName evidence="9">Sidoreflexin</fullName>
    </recommendedName>
</protein>
<keyword evidence="4 9" id="KW-0812">Transmembrane</keyword>
<comment type="subcellular location">
    <subcellularLocation>
        <location evidence="1 9">Mitochondrion membrane</location>
        <topology evidence="1 9">Multi-pass membrane protein</topology>
    </subcellularLocation>
</comment>
<dbReference type="GO" id="GO:0015075">
    <property type="term" value="F:monoatomic ion transmembrane transporter activity"/>
    <property type="evidence" value="ECO:0007669"/>
    <property type="project" value="InterPro"/>
</dbReference>
<comment type="caution">
    <text evidence="9">Lacks conserved residue(s) required for the propagation of feature annotation.</text>
</comment>
<keyword evidence="3" id="KW-0813">Transport</keyword>
<evidence type="ECO:0000256" key="3">
    <source>
        <dbReference type="ARBA" id="ARBA00022448"/>
    </source>
</evidence>
<dbReference type="GeneID" id="119720509"/>
<feature type="transmembrane region" description="Helical" evidence="9">
    <location>
        <begin position="242"/>
        <end position="263"/>
    </location>
</feature>
<evidence type="ECO:0000256" key="5">
    <source>
        <dbReference type="ARBA" id="ARBA00022970"/>
    </source>
</evidence>
<dbReference type="PANTHER" id="PTHR11153:SF6">
    <property type="entry name" value="SIDEROFLEXIN-5"/>
    <property type="match status" value="1"/>
</dbReference>
<evidence type="ECO:0000313" key="10">
    <source>
        <dbReference type="EnsemblMetazoa" id="XP_038046122.1"/>
    </source>
</evidence>
<evidence type="ECO:0000256" key="7">
    <source>
        <dbReference type="ARBA" id="ARBA00023128"/>
    </source>
</evidence>
<accession>A0A913Z338</accession>
<dbReference type="NCBIfam" id="TIGR00798">
    <property type="entry name" value="mtc"/>
    <property type="match status" value="1"/>
</dbReference>
<comment type="similarity">
    <text evidence="2 9">Belongs to the sideroflexin family.</text>
</comment>
<dbReference type="GO" id="GO:0005743">
    <property type="term" value="C:mitochondrial inner membrane"/>
    <property type="evidence" value="ECO:0007669"/>
    <property type="project" value="TreeGrafter"/>
</dbReference>
<evidence type="ECO:0000256" key="9">
    <source>
        <dbReference type="RuleBase" id="RU362000"/>
    </source>
</evidence>
<evidence type="ECO:0000256" key="4">
    <source>
        <dbReference type="ARBA" id="ARBA00022692"/>
    </source>
</evidence>
<dbReference type="InterPro" id="IPR004686">
    <property type="entry name" value="Mtc"/>
</dbReference>
<dbReference type="AlphaFoldDB" id="A0A913Z338"/>
<organism evidence="10 11">
    <name type="scientific">Patiria miniata</name>
    <name type="common">Bat star</name>
    <name type="synonym">Asterina miniata</name>
    <dbReference type="NCBI Taxonomy" id="46514"/>
    <lineage>
        <taxon>Eukaryota</taxon>
        <taxon>Metazoa</taxon>
        <taxon>Echinodermata</taxon>
        <taxon>Eleutherozoa</taxon>
        <taxon>Asterozoa</taxon>
        <taxon>Asteroidea</taxon>
        <taxon>Valvatacea</taxon>
        <taxon>Valvatida</taxon>
        <taxon>Asterinidae</taxon>
        <taxon>Patiria</taxon>
    </lineage>
</organism>
<dbReference type="GO" id="GO:0006865">
    <property type="term" value="P:amino acid transport"/>
    <property type="evidence" value="ECO:0007669"/>
    <property type="project" value="UniProtKB-KW"/>
</dbReference>
<dbReference type="GO" id="GO:1990542">
    <property type="term" value="P:mitochondrial transmembrane transport"/>
    <property type="evidence" value="ECO:0007669"/>
    <property type="project" value="TreeGrafter"/>
</dbReference>
<name>A0A913Z338_PATMI</name>
<dbReference type="OrthoDB" id="6608471at2759"/>
<dbReference type="CTD" id="94097"/>
<proteinExistence type="inferred from homology"/>